<reference evidence="2 3" key="1">
    <citation type="submission" date="2020-04" db="EMBL/GenBank/DDBJ databases">
        <title>Ferrimonas sp. S7 isolated from sea water.</title>
        <authorList>
            <person name="Bae S.S."/>
            <person name="Baek K."/>
        </authorList>
    </citation>
    <scope>NUCLEOTIDE SEQUENCE [LARGE SCALE GENOMIC DNA]</scope>
    <source>
        <strain evidence="2 3">S7</strain>
    </source>
</reference>
<feature type="signal peptide" evidence="1">
    <location>
        <begin position="1"/>
        <end position="21"/>
    </location>
</feature>
<feature type="chain" id="PRO_5026156687" description="Nucleoside-specific channel-forming protein, Tsx" evidence="1">
    <location>
        <begin position="22"/>
        <end position="247"/>
    </location>
</feature>
<dbReference type="EMBL" id="CP051180">
    <property type="protein sequence ID" value="QIZ78138.1"/>
    <property type="molecule type" value="Genomic_DNA"/>
</dbReference>
<keyword evidence="1" id="KW-0732">Signal</keyword>
<keyword evidence="3" id="KW-1185">Reference proteome</keyword>
<sequence>MKSLQTATLVASLLALPGANAAMLAVEAGVMDWGSKAENYFGDAKSSNPFIKIKAATGSEFGDIYGHFVLEDFDDSDLMGSEINVIGQINMGQTDFNWYGQIFSKTKPNWSETNTLLGFSHDKTWDNGIYTQVAVAGHIVTSDYQHFGFDVNGFNGGYAYFGIDKTFAIADSALKLLWWQEHYFGRDDDYLIVAGDGEDHGFNGKLEARYFIGDTGLSAALAYRYAENNMGKQGYHDAIFYSMQYNF</sequence>
<dbReference type="Proteomes" id="UP000501602">
    <property type="component" value="Chromosome"/>
</dbReference>
<proteinExistence type="predicted"/>
<gene>
    <name evidence="2" type="ORF">HER31_15245</name>
</gene>
<accession>A0A6H1UH39</accession>
<evidence type="ECO:0000313" key="2">
    <source>
        <dbReference type="EMBL" id="QIZ78138.1"/>
    </source>
</evidence>
<evidence type="ECO:0008006" key="4">
    <source>
        <dbReference type="Google" id="ProtNLM"/>
    </source>
</evidence>
<dbReference type="AlphaFoldDB" id="A0A6H1UH39"/>
<dbReference type="KEGG" id="fes:HER31_15245"/>
<name>A0A6H1UH39_9GAMM</name>
<organism evidence="2 3">
    <name type="scientific">Ferrimonas lipolytica</name>
    <dbReference type="NCBI Taxonomy" id="2724191"/>
    <lineage>
        <taxon>Bacteria</taxon>
        <taxon>Pseudomonadati</taxon>
        <taxon>Pseudomonadota</taxon>
        <taxon>Gammaproteobacteria</taxon>
        <taxon>Alteromonadales</taxon>
        <taxon>Ferrimonadaceae</taxon>
        <taxon>Ferrimonas</taxon>
    </lineage>
</organism>
<dbReference type="RefSeq" id="WP_168661812.1">
    <property type="nucleotide sequence ID" value="NZ_CP051180.1"/>
</dbReference>
<protein>
    <recommendedName>
        <fullName evidence="4">Nucleoside-specific channel-forming protein, Tsx</fullName>
    </recommendedName>
</protein>
<evidence type="ECO:0000313" key="3">
    <source>
        <dbReference type="Proteomes" id="UP000501602"/>
    </source>
</evidence>
<evidence type="ECO:0000256" key="1">
    <source>
        <dbReference type="SAM" id="SignalP"/>
    </source>
</evidence>